<dbReference type="Gene3D" id="1.10.10.60">
    <property type="entry name" value="Homeodomain-like"/>
    <property type="match status" value="2"/>
</dbReference>
<keyword evidence="11" id="KW-1185">Reference proteome</keyword>
<dbReference type="Proteomes" id="UP000634136">
    <property type="component" value="Unassembled WGS sequence"/>
</dbReference>
<dbReference type="AlphaFoldDB" id="A0A835CI47"/>
<evidence type="ECO:0000256" key="5">
    <source>
        <dbReference type="ARBA" id="ARBA00023163"/>
    </source>
</evidence>
<dbReference type="SMART" id="SM00717">
    <property type="entry name" value="SANT"/>
    <property type="match status" value="1"/>
</dbReference>
<evidence type="ECO:0000313" key="10">
    <source>
        <dbReference type="EMBL" id="KAF7843986.1"/>
    </source>
</evidence>
<dbReference type="InterPro" id="IPR017930">
    <property type="entry name" value="Myb_dom"/>
</dbReference>
<comment type="caution">
    <text evidence="10">The sequence shown here is derived from an EMBL/GenBank/DDBJ whole genome shotgun (WGS) entry which is preliminary data.</text>
</comment>
<reference evidence="10" key="1">
    <citation type="submission" date="2020-09" db="EMBL/GenBank/DDBJ databases">
        <title>Genome-Enabled Discovery of Anthraquinone Biosynthesis in Senna tora.</title>
        <authorList>
            <person name="Kang S.-H."/>
            <person name="Pandey R.P."/>
            <person name="Lee C.-M."/>
            <person name="Sim J.-S."/>
            <person name="Jeong J.-T."/>
            <person name="Choi B.-S."/>
            <person name="Jung M."/>
            <person name="Ginzburg D."/>
            <person name="Zhao K."/>
            <person name="Won S.Y."/>
            <person name="Oh T.-J."/>
            <person name="Yu Y."/>
            <person name="Kim N.-H."/>
            <person name="Lee O.R."/>
            <person name="Lee T.-H."/>
            <person name="Bashyal P."/>
            <person name="Kim T.-S."/>
            <person name="Lee W.-H."/>
            <person name="Kawkins C."/>
            <person name="Kim C.-K."/>
            <person name="Kim J.S."/>
            <person name="Ahn B.O."/>
            <person name="Rhee S.Y."/>
            <person name="Sohng J.K."/>
        </authorList>
    </citation>
    <scope>NUCLEOTIDE SEQUENCE</scope>
    <source>
        <tissue evidence="10">Leaf</tissue>
    </source>
</reference>
<evidence type="ECO:0000256" key="7">
    <source>
        <dbReference type="SAM" id="MobiDB-lite"/>
    </source>
</evidence>
<evidence type="ECO:0000313" key="11">
    <source>
        <dbReference type="Proteomes" id="UP000634136"/>
    </source>
</evidence>
<dbReference type="FunFam" id="1.10.10.60:FF:000394">
    <property type="entry name" value="MYB transcription factor"/>
    <property type="match status" value="1"/>
</dbReference>
<keyword evidence="5" id="KW-0804">Transcription</keyword>
<dbReference type="SUPFAM" id="SSF46689">
    <property type="entry name" value="Homeodomain-like"/>
    <property type="match status" value="1"/>
</dbReference>
<evidence type="ECO:0000256" key="2">
    <source>
        <dbReference type="ARBA" id="ARBA00022737"/>
    </source>
</evidence>
<feature type="domain" description="HTH myb-type" evidence="9">
    <location>
        <begin position="41"/>
        <end position="95"/>
    </location>
</feature>
<dbReference type="GO" id="GO:0005634">
    <property type="term" value="C:nucleus"/>
    <property type="evidence" value="ECO:0007669"/>
    <property type="project" value="UniProtKB-SubCell"/>
</dbReference>
<evidence type="ECO:0000259" key="8">
    <source>
        <dbReference type="PROSITE" id="PS50090"/>
    </source>
</evidence>
<evidence type="ECO:0000256" key="6">
    <source>
        <dbReference type="ARBA" id="ARBA00023242"/>
    </source>
</evidence>
<feature type="region of interest" description="Disordered" evidence="7">
    <location>
        <begin position="263"/>
        <end position="295"/>
    </location>
</feature>
<accession>A0A835CI47</accession>
<dbReference type="OrthoDB" id="2143914at2759"/>
<keyword evidence="6" id="KW-0539">Nucleus</keyword>
<evidence type="ECO:0000256" key="4">
    <source>
        <dbReference type="ARBA" id="ARBA00023125"/>
    </source>
</evidence>
<dbReference type="PROSITE" id="PS50090">
    <property type="entry name" value="MYB_LIKE"/>
    <property type="match status" value="1"/>
</dbReference>
<organism evidence="10 11">
    <name type="scientific">Senna tora</name>
    <dbReference type="NCBI Taxonomy" id="362788"/>
    <lineage>
        <taxon>Eukaryota</taxon>
        <taxon>Viridiplantae</taxon>
        <taxon>Streptophyta</taxon>
        <taxon>Embryophyta</taxon>
        <taxon>Tracheophyta</taxon>
        <taxon>Spermatophyta</taxon>
        <taxon>Magnoliopsida</taxon>
        <taxon>eudicotyledons</taxon>
        <taxon>Gunneridae</taxon>
        <taxon>Pentapetalae</taxon>
        <taxon>rosids</taxon>
        <taxon>fabids</taxon>
        <taxon>Fabales</taxon>
        <taxon>Fabaceae</taxon>
        <taxon>Caesalpinioideae</taxon>
        <taxon>Cassia clade</taxon>
        <taxon>Senna</taxon>
    </lineage>
</organism>
<dbReference type="InterPro" id="IPR009057">
    <property type="entry name" value="Homeodomain-like_sf"/>
</dbReference>
<dbReference type="PANTHER" id="PTHR47994:SF5">
    <property type="entry name" value="F14D16.11-RELATED"/>
    <property type="match status" value="1"/>
</dbReference>
<gene>
    <name evidence="10" type="ORF">G2W53_000891</name>
</gene>
<feature type="region of interest" description="Disordered" evidence="7">
    <location>
        <begin position="93"/>
        <end position="145"/>
    </location>
</feature>
<dbReference type="CDD" id="cd00167">
    <property type="entry name" value="SANT"/>
    <property type="match status" value="1"/>
</dbReference>
<evidence type="ECO:0000256" key="3">
    <source>
        <dbReference type="ARBA" id="ARBA00023015"/>
    </source>
</evidence>
<keyword evidence="4" id="KW-0238">DNA-binding</keyword>
<dbReference type="PANTHER" id="PTHR47994">
    <property type="entry name" value="F14D16.11-RELATED"/>
    <property type="match status" value="1"/>
</dbReference>
<evidence type="ECO:0000256" key="1">
    <source>
        <dbReference type="ARBA" id="ARBA00004123"/>
    </source>
</evidence>
<dbReference type="InterPro" id="IPR001005">
    <property type="entry name" value="SANT/Myb"/>
</dbReference>
<protein>
    <submittedName>
        <fullName evidence="10">Myb-related protein 308-like</fullName>
    </submittedName>
</protein>
<comment type="subcellular location">
    <subcellularLocation>
        <location evidence="1">Nucleus</location>
    </subcellularLocation>
</comment>
<keyword evidence="2" id="KW-0677">Repeat</keyword>
<sequence length="295" mass="33773">MGRAPCCSKVGLHRGPWTPKEDALLTKCGKSCRLRWMNYLRPDIKRGNITPEEDDLIIRMHSLLGNRWSLIAGRLPGRTDNEIKNHWNTHLSKRLRNQGTDPDTHGKISSLLPVKENKKKTKKNKNKKRKKNDEKKEVEEEEEIEEKKTVVYLPKPIRVTAILTSSSSSLLDYSNSSAASGSTREELSEKGLNIWGENNNYINNNNNNNNDGFVGFLEEDENDDEILVKSSEMEGQSSEFPTSMEEHHGTSLEKLYEEYLQLLNNQDHPYTPTNDDEGYDNHDQDLESFAESLLV</sequence>
<keyword evidence="3" id="KW-0805">Transcription regulation</keyword>
<feature type="domain" description="Myb-like" evidence="8">
    <location>
        <begin position="41"/>
        <end position="91"/>
    </location>
</feature>
<dbReference type="PROSITE" id="PS51294">
    <property type="entry name" value="HTH_MYB"/>
    <property type="match status" value="1"/>
</dbReference>
<dbReference type="InterPro" id="IPR015495">
    <property type="entry name" value="Myb_TF_plants"/>
</dbReference>
<dbReference type="Pfam" id="PF00249">
    <property type="entry name" value="Myb_DNA-binding"/>
    <property type="match status" value="1"/>
</dbReference>
<feature type="compositionally biased region" description="Basic residues" evidence="7">
    <location>
        <begin position="117"/>
        <end position="130"/>
    </location>
</feature>
<proteinExistence type="predicted"/>
<dbReference type="GO" id="GO:0000976">
    <property type="term" value="F:transcription cis-regulatory region binding"/>
    <property type="evidence" value="ECO:0007669"/>
    <property type="project" value="UniProtKB-ARBA"/>
</dbReference>
<evidence type="ECO:0000259" key="9">
    <source>
        <dbReference type="PROSITE" id="PS51294"/>
    </source>
</evidence>
<dbReference type="EMBL" id="JAAIUW010000001">
    <property type="protein sequence ID" value="KAF7843986.1"/>
    <property type="molecule type" value="Genomic_DNA"/>
</dbReference>
<name>A0A835CI47_9FABA</name>